<evidence type="ECO:0000313" key="3">
    <source>
        <dbReference type="Proteomes" id="UP001210231"/>
    </source>
</evidence>
<dbReference type="InterPro" id="IPR026444">
    <property type="entry name" value="Secre_tail"/>
</dbReference>
<comment type="caution">
    <text evidence="2">The sequence shown here is derived from an EMBL/GenBank/DDBJ whole genome shotgun (WGS) entry which is preliminary data.</text>
</comment>
<reference evidence="2 3" key="1">
    <citation type="submission" date="2022-12" db="EMBL/GenBank/DDBJ databases">
        <title>Chitinophagaceae gen. sp. nov., a new member of the family Chitinophagaceae, isolated from soil in a chemical factory.</title>
        <authorList>
            <person name="Ke Z."/>
        </authorList>
    </citation>
    <scope>NUCLEOTIDE SEQUENCE [LARGE SCALE GENOMIC DNA]</scope>
    <source>
        <strain evidence="2 3">LY-5</strain>
    </source>
</reference>
<gene>
    <name evidence="2" type="ORF">O3P16_00755</name>
</gene>
<sequence length="1094" mass="117633">MMKIKGLQINHYIKCIFILTIGLNCYSLMAQTNGYIYVHKKALSEQNSIDFPFTVTGGLTSVPSFSLNDIPAQNTVLDLGASQDGTLWATGENNGYLFYRDPNSSQWLAANNSAGSAPINNAQRVDGAIGGSCFWVSTGGAAYYYNGTTHTSISPSTSITDIGSAWDGGVYFINAGDLYYKAVPTSGAASARLTTTGDYIRVDGDPSTHDAIVRRNNNNVYRITKAGVITLLGRPTASVIDRDIAVTEDGSIFGSTAVFVYKWISGTTWGPAEATSRKYASRMTGGPGGVVWGTTNEPNVGDLSKNIYTRIERPEEILWLNDERVRVSTKGNSIMIPVAPGSYILEELVPAGWDLVGIDIYDPSGNSISDLPNNKATINVAAGETVGVIFENIFLRTFSILKSCNSEYLEDFGTGGGYGPALSGQTSYHSQAGGQSFSNNYMILQNASMLFPGAAAIGDHTPNDVDGRMMVVDANNEKDAFFRRRFANVEPGSTYEFSAWIANINTGAQIKPNVTFEVIDPITYQVLRTYTTGEITSGAWVKYGLTSFIAPSSSFDLVIRNNGFGGSGNDLALDDIRFKLLPPSDPFTTVSHSDCNQSRGSITVTSPIAAGFEYSISSAPTTWQTSPVFNNLLPGIYTISTRYIGSVNCVVSTVDTVQVSICGKLFMDGNGMNDGFVNGNLYNGSEPMYAVLYNNTTNKVDSIVPLTNGEYKHYGHIDTNYTVYLTANNAAVIGQSAIPNMTLPANYVRTGELIGTAAGSDGPSNSILIVGTVNQSVDNVNFGIQQRPQSHSKSHELEDQPTNNAIIPLNGVGSNAPLMTGSDAEDGDYSSNTGTITNPIGVKITSLPTNGELWYNGVRVTTSNLNSTIFPNPALFSIVLSDGGYRTTSFQYSYVDAAGFEDLTPATYTIGWSVPLSVHLLSFKGDVKKSTVELLWITGSETNNKGFEIQRSTNTTNWETLGFVASKAVNGSSVGNLSYSFTDFSPQVEDAFYRLKQIDLNGIFEYSAIRLVNYVNNAAVKLFPNPAKNQATISGLEIGSDISIIDGFGKTVLKSVRVTNTTVSVNTSALLKGIYLVMIMNKEGKILTGKLIKE</sequence>
<dbReference type="Pfam" id="PF18962">
    <property type="entry name" value="Por_Secre_tail"/>
    <property type="match status" value="1"/>
</dbReference>
<feature type="domain" description="Secretion system C-terminal sorting" evidence="1">
    <location>
        <begin position="1022"/>
        <end position="1091"/>
    </location>
</feature>
<proteinExistence type="predicted"/>
<dbReference type="EMBL" id="JAQGEF010000001">
    <property type="protein sequence ID" value="MDA3613319.1"/>
    <property type="molecule type" value="Genomic_DNA"/>
</dbReference>
<keyword evidence="3" id="KW-1185">Reference proteome</keyword>
<evidence type="ECO:0000259" key="1">
    <source>
        <dbReference type="Pfam" id="PF18962"/>
    </source>
</evidence>
<dbReference type="Gene3D" id="2.60.120.260">
    <property type="entry name" value="Galactose-binding domain-like"/>
    <property type="match status" value="1"/>
</dbReference>
<dbReference type="RefSeq" id="WP_407029651.1">
    <property type="nucleotide sequence ID" value="NZ_JAQGEF010000001.1"/>
</dbReference>
<protein>
    <submittedName>
        <fullName evidence="2">T9SS type A sorting domain-containing protein</fullName>
    </submittedName>
</protein>
<organism evidence="2 3">
    <name type="scientific">Polluticaenibacter yanchengensis</name>
    <dbReference type="NCBI Taxonomy" id="3014562"/>
    <lineage>
        <taxon>Bacteria</taxon>
        <taxon>Pseudomonadati</taxon>
        <taxon>Bacteroidota</taxon>
        <taxon>Chitinophagia</taxon>
        <taxon>Chitinophagales</taxon>
        <taxon>Chitinophagaceae</taxon>
        <taxon>Polluticaenibacter</taxon>
    </lineage>
</organism>
<name>A0ABT4UFF5_9BACT</name>
<dbReference type="NCBIfam" id="TIGR04183">
    <property type="entry name" value="Por_Secre_tail"/>
    <property type="match status" value="1"/>
</dbReference>
<evidence type="ECO:0000313" key="2">
    <source>
        <dbReference type="EMBL" id="MDA3613319.1"/>
    </source>
</evidence>
<dbReference type="Proteomes" id="UP001210231">
    <property type="component" value="Unassembled WGS sequence"/>
</dbReference>
<accession>A0ABT4UFF5</accession>